<feature type="coiled-coil region" evidence="9">
    <location>
        <begin position="21"/>
        <end position="48"/>
    </location>
</feature>
<dbReference type="InterPro" id="IPR036890">
    <property type="entry name" value="HATPase_C_sf"/>
</dbReference>
<keyword evidence="4" id="KW-0808">Transferase</keyword>
<dbReference type="Proteomes" id="UP001053296">
    <property type="component" value="Chromosome"/>
</dbReference>
<dbReference type="Gene3D" id="3.30.450.20">
    <property type="entry name" value="PAS domain"/>
    <property type="match status" value="1"/>
</dbReference>
<organism evidence="11 12">
    <name type="scientific">Pseudodesulfovibrio sediminis</name>
    <dbReference type="NCBI Taxonomy" id="2810563"/>
    <lineage>
        <taxon>Bacteria</taxon>
        <taxon>Pseudomonadati</taxon>
        <taxon>Thermodesulfobacteriota</taxon>
        <taxon>Desulfovibrionia</taxon>
        <taxon>Desulfovibrionales</taxon>
        <taxon>Desulfovibrionaceae</taxon>
    </lineage>
</organism>
<keyword evidence="5" id="KW-0547">Nucleotide-binding</keyword>
<keyword evidence="3" id="KW-0597">Phosphoprotein</keyword>
<dbReference type="GO" id="GO:0016301">
    <property type="term" value="F:kinase activity"/>
    <property type="evidence" value="ECO:0007669"/>
    <property type="project" value="UniProtKB-KW"/>
</dbReference>
<dbReference type="InterPro" id="IPR004358">
    <property type="entry name" value="Sig_transdc_His_kin-like_C"/>
</dbReference>
<dbReference type="EMBL" id="AP024485">
    <property type="protein sequence ID" value="BCS89785.1"/>
    <property type="molecule type" value="Genomic_DNA"/>
</dbReference>
<dbReference type="SUPFAM" id="SSF47384">
    <property type="entry name" value="Homodimeric domain of signal transducing histidine kinase"/>
    <property type="match status" value="1"/>
</dbReference>
<proteinExistence type="predicted"/>
<dbReference type="RefSeq" id="WP_229591743.1">
    <property type="nucleotide sequence ID" value="NZ_AP024485.1"/>
</dbReference>
<dbReference type="SUPFAM" id="SSF55874">
    <property type="entry name" value="ATPase domain of HSP90 chaperone/DNA topoisomerase II/histidine kinase"/>
    <property type="match status" value="1"/>
</dbReference>
<dbReference type="Pfam" id="PF02518">
    <property type="entry name" value="HATPase_c"/>
    <property type="match status" value="1"/>
</dbReference>
<evidence type="ECO:0000256" key="4">
    <source>
        <dbReference type="ARBA" id="ARBA00022679"/>
    </source>
</evidence>
<comment type="catalytic activity">
    <reaction evidence="1">
        <text>ATP + protein L-histidine = ADP + protein N-phospho-L-histidine.</text>
        <dbReference type="EC" id="2.7.13.3"/>
    </reaction>
</comment>
<evidence type="ECO:0000256" key="8">
    <source>
        <dbReference type="ARBA" id="ARBA00023012"/>
    </source>
</evidence>
<dbReference type="InterPro" id="IPR005467">
    <property type="entry name" value="His_kinase_dom"/>
</dbReference>
<evidence type="ECO:0000256" key="1">
    <source>
        <dbReference type="ARBA" id="ARBA00000085"/>
    </source>
</evidence>
<dbReference type="InterPro" id="IPR003661">
    <property type="entry name" value="HisK_dim/P_dom"/>
</dbReference>
<feature type="domain" description="Histidine kinase" evidence="10">
    <location>
        <begin position="176"/>
        <end position="397"/>
    </location>
</feature>
<dbReference type="SMART" id="SM00388">
    <property type="entry name" value="HisKA"/>
    <property type="match status" value="1"/>
</dbReference>
<dbReference type="PANTHER" id="PTHR43065">
    <property type="entry name" value="SENSOR HISTIDINE KINASE"/>
    <property type="match status" value="1"/>
</dbReference>
<dbReference type="PROSITE" id="PS50109">
    <property type="entry name" value="HIS_KIN"/>
    <property type="match status" value="1"/>
</dbReference>
<dbReference type="SMART" id="SM00387">
    <property type="entry name" value="HATPase_c"/>
    <property type="match status" value="1"/>
</dbReference>
<dbReference type="Pfam" id="PF13426">
    <property type="entry name" value="PAS_9"/>
    <property type="match status" value="1"/>
</dbReference>
<dbReference type="Gene3D" id="3.30.565.10">
    <property type="entry name" value="Histidine kinase-like ATPase, C-terminal domain"/>
    <property type="match status" value="1"/>
</dbReference>
<dbReference type="InterPro" id="IPR036097">
    <property type="entry name" value="HisK_dim/P_sf"/>
</dbReference>
<evidence type="ECO:0000256" key="3">
    <source>
        <dbReference type="ARBA" id="ARBA00022553"/>
    </source>
</evidence>
<gene>
    <name evidence="11" type="ORF">PSDVSF_30270</name>
</gene>
<dbReference type="PANTHER" id="PTHR43065:SF10">
    <property type="entry name" value="PEROXIDE STRESS-ACTIVATED HISTIDINE KINASE MAK3"/>
    <property type="match status" value="1"/>
</dbReference>
<keyword evidence="8" id="KW-0902">Two-component regulatory system</keyword>
<dbReference type="Gene3D" id="1.10.287.130">
    <property type="match status" value="1"/>
</dbReference>
<evidence type="ECO:0000256" key="6">
    <source>
        <dbReference type="ARBA" id="ARBA00022777"/>
    </source>
</evidence>
<dbReference type="CDD" id="cd00130">
    <property type="entry name" value="PAS"/>
    <property type="match status" value="1"/>
</dbReference>
<sequence>MTPSTTLSDLIGIEHSKLGFFQELQHTIEELQAANEESESQRREIAAILDGITDVMMVLSENLRIISVNHVFRKLFKGVEPEGKYCYELFRNSVDACPECPAFRSLSTNKVCKELAFFRIDGRKHQFEMIASPLKSTGSSENRVLIFKRDVTMEKEYQAKYYQAEKMATVGTLATGVAHEVNNPLMAISGYAEGIQRRLDKLPEDVPTDLKEEFAEYTDTILKECNRCQEIVKSLLNFGHPANSVFGIVNVNGVVKETLNILGYHLKRSRKLTLDIDLSEDLPLIYADEPRLKQVMLNLMTNATDALQGKEGTISVRTRMISSGAIVFEVEDSGSGISPAIQDRLFDPFFTTKPVGKGIGIGLSTCYNIVKEHNGEIDVLSETGKGSLFRVTLPIQQD</sequence>
<dbReference type="Pfam" id="PF00512">
    <property type="entry name" value="HisKA"/>
    <property type="match status" value="1"/>
</dbReference>
<dbReference type="InterPro" id="IPR000014">
    <property type="entry name" value="PAS"/>
</dbReference>
<dbReference type="EC" id="2.7.13.3" evidence="2"/>
<accession>A0ABN6EX84</accession>
<evidence type="ECO:0000259" key="10">
    <source>
        <dbReference type="PROSITE" id="PS50109"/>
    </source>
</evidence>
<keyword evidence="7" id="KW-0067">ATP-binding</keyword>
<evidence type="ECO:0000313" key="12">
    <source>
        <dbReference type="Proteomes" id="UP001053296"/>
    </source>
</evidence>
<evidence type="ECO:0000313" key="11">
    <source>
        <dbReference type="EMBL" id="BCS89785.1"/>
    </source>
</evidence>
<name>A0ABN6EX84_9BACT</name>
<evidence type="ECO:0000256" key="9">
    <source>
        <dbReference type="SAM" id="Coils"/>
    </source>
</evidence>
<dbReference type="PRINTS" id="PR00344">
    <property type="entry name" value="BCTRLSENSOR"/>
</dbReference>
<reference evidence="11" key="1">
    <citation type="journal article" date="2022" name="Arch. Microbiol.">
        <title>Pseudodesulfovibrio sediminis sp. nov., a mesophilic and neutrophilic sulfate-reducing bacterium isolated from sediment of a brackish lake.</title>
        <authorList>
            <person name="Takahashi A."/>
            <person name="Kojima H."/>
            <person name="Watanabe M."/>
            <person name="Fukui M."/>
        </authorList>
    </citation>
    <scope>NUCLEOTIDE SEQUENCE</scope>
    <source>
        <strain evidence="11">SF6</strain>
    </source>
</reference>
<dbReference type="CDD" id="cd00082">
    <property type="entry name" value="HisKA"/>
    <property type="match status" value="1"/>
</dbReference>
<keyword evidence="6 11" id="KW-0418">Kinase</keyword>
<keyword evidence="12" id="KW-1185">Reference proteome</keyword>
<dbReference type="InterPro" id="IPR035965">
    <property type="entry name" value="PAS-like_dom_sf"/>
</dbReference>
<dbReference type="InterPro" id="IPR003594">
    <property type="entry name" value="HATPase_dom"/>
</dbReference>
<keyword evidence="9" id="KW-0175">Coiled coil</keyword>
<protein>
    <recommendedName>
        <fullName evidence="2">histidine kinase</fullName>
        <ecNumber evidence="2">2.7.13.3</ecNumber>
    </recommendedName>
</protein>
<evidence type="ECO:0000256" key="7">
    <source>
        <dbReference type="ARBA" id="ARBA00022840"/>
    </source>
</evidence>
<dbReference type="SUPFAM" id="SSF55785">
    <property type="entry name" value="PYP-like sensor domain (PAS domain)"/>
    <property type="match status" value="1"/>
</dbReference>
<evidence type="ECO:0000256" key="5">
    <source>
        <dbReference type="ARBA" id="ARBA00022741"/>
    </source>
</evidence>
<evidence type="ECO:0000256" key="2">
    <source>
        <dbReference type="ARBA" id="ARBA00012438"/>
    </source>
</evidence>